<evidence type="ECO:0000256" key="3">
    <source>
        <dbReference type="ARBA" id="ARBA00022989"/>
    </source>
</evidence>
<dbReference type="OrthoDB" id="4074965at2759"/>
<dbReference type="PANTHER" id="PTHR39608">
    <property type="entry name" value="INTEGRAL MEMBRANE PROTEIN (AFU_ORTHOLOGUE AFUA_5G08640)"/>
    <property type="match status" value="1"/>
</dbReference>
<reference evidence="7 8" key="1">
    <citation type="submission" date="2017-06" db="EMBL/GenBank/DDBJ databases">
        <title>Genome of Fusarium nygamai isolate CS10214.</title>
        <authorList>
            <person name="Gardiner D.M."/>
            <person name="Obanor F."/>
            <person name="Kazan K."/>
        </authorList>
    </citation>
    <scope>NUCLEOTIDE SEQUENCE [LARGE SCALE GENOMIC DNA]</scope>
    <source>
        <strain evidence="7 8">CS10214</strain>
    </source>
</reference>
<comment type="subcellular location">
    <subcellularLocation>
        <location evidence="1">Membrane</location>
        <topology evidence="1">Multi-pass membrane protein</topology>
    </subcellularLocation>
</comment>
<accession>A0A2K0WIQ1</accession>
<keyword evidence="8" id="KW-1185">Reference proteome</keyword>
<keyword evidence="4 5" id="KW-0472">Membrane</keyword>
<organism evidence="7 8">
    <name type="scientific">Gibberella nygamai</name>
    <name type="common">Bean root rot disease fungus</name>
    <name type="synonym">Fusarium nygamai</name>
    <dbReference type="NCBI Taxonomy" id="42673"/>
    <lineage>
        <taxon>Eukaryota</taxon>
        <taxon>Fungi</taxon>
        <taxon>Dikarya</taxon>
        <taxon>Ascomycota</taxon>
        <taxon>Pezizomycotina</taxon>
        <taxon>Sordariomycetes</taxon>
        <taxon>Hypocreomycetidae</taxon>
        <taxon>Hypocreales</taxon>
        <taxon>Nectriaceae</taxon>
        <taxon>Fusarium</taxon>
        <taxon>Fusarium fujikuroi species complex</taxon>
    </lineage>
</organism>
<evidence type="ECO:0000313" key="7">
    <source>
        <dbReference type="EMBL" id="PNP82151.1"/>
    </source>
</evidence>
<dbReference type="AlphaFoldDB" id="A0A2K0WIQ1"/>
<keyword evidence="2 5" id="KW-0812">Transmembrane</keyword>
<evidence type="ECO:0000256" key="1">
    <source>
        <dbReference type="ARBA" id="ARBA00004141"/>
    </source>
</evidence>
<comment type="caution">
    <text evidence="7">The sequence shown here is derived from an EMBL/GenBank/DDBJ whole genome shotgun (WGS) entry which is preliminary data.</text>
</comment>
<proteinExistence type="predicted"/>
<keyword evidence="3 5" id="KW-1133">Transmembrane helix</keyword>
<evidence type="ECO:0000259" key="6">
    <source>
        <dbReference type="Pfam" id="PF01284"/>
    </source>
</evidence>
<dbReference type="InterPro" id="IPR008253">
    <property type="entry name" value="Marvel"/>
</dbReference>
<dbReference type="Proteomes" id="UP000236664">
    <property type="component" value="Unassembled WGS sequence"/>
</dbReference>
<evidence type="ECO:0000256" key="2">
    <source>
        <dbReference type="ARBA" id="ARBA00022692"/>
    </source>
</evidence>
<dbReference type="Pfam" id="PF01284">
    <property type="entry name" value="MARVEL"/>
    <property type="match status" value="1"/>
</dbReference>
<sequence length="202" mass="22740">MAETGVAHKVISVILRLSELASAIIVLGILSRFCYLAGIAEAHIDGRIIYTIVVACLGIMYSICFCPPFKAMFLGFPFDFVMFVMWLVAYCLLQTRTGSHTCSASWYYNYWGYYWGRFWRVGPVGTVNIDAAGCASWRTALAFAFIAWFLHLLSGVLGIYVFTTYIKLDETKTDLKQHAEKLARGDPKVNGYQRNVQPTNNV</sequence>
<feature type="transmembrane region" description="Helical" evidence="5">
    <location>
        <begin position="71"/>
        <end position="93"/>
    </location>
</feature>
<evidence type="ECO:0000256" key="5">
    <source>
        <dbReference type="SAM" id="Phobius"/>
    </source>
</evidence>
<feature type="transmembrane region" description="Helical" evidence="5">
    <location>
        <begin position="47"/>
        <end position="65"/>
    </location>
</feature>
<dbReference type="GO" id="GO:0016020">
    <property type="term" value="C:membrane"/>
    <property type="evidence" value="ECO:0007669"/>
    <property type="project" value="UniProtKB-SubCell"/>
</dbReference>
<feature type="transmembrane region" description="Helical" evidence="5">
    <location>
        <begin position="140"/>
        <end position="162"/>
    </location>
</feature>
<evidence type="ECO:0000313" key="8">
    <source>
        <dbReference type="Proteomes" id="UP000236664"/>
    </source>
</evidence>
<feature type="domain" description="MARVEL" evidence="6">
    <location>
        <begin position="11"/>
        <end position="156"/>
    </location>
</feature>
<evidence type="ECO:0000256" key="4">
    <source>
        <dbReference type="ARBA" id="ARBA00023136"/>
    </source>
</evidence>
<dbReference type="PANTHER" id="PTHR39608:SF1">
    <property type="entry name" value="INTEGRAL MEMBRANE PROTEIN (AFU_ORTHOLOGUE AFUA_5G08640)"/>
    <property type="match status" value="1"/>
</dbReference>
<gene>
    <name evidence="7" type="ORF">FNYG_04340</name>
</gene>
<protein>
    <recommendedName>
        <fullName evidence="6">MARVEL domain-containing protein</fullName>
    </recommendedName>
</protein>
<dbReference type="EMBL" id="MTQA01000060">
    <property type="protein sequence ID" value="PNP82151.1"/>
    <property type="molecule type" value="Genomic_DNA"/>
</dbReference>
<name>A0A2K0WIQ1_GIBNY</name>
<feature type="transmembrane region" description="Helical" evidence="5">
    <location>
        <begin position="20"/>
        <end position="40"/>
    </location>
</feature>